<accession>A0A3D3RCE9</accession>
<dbReference type="Proteomes" id="UP000263642">
    <property type="component" value="Unassembled WGS sequence"/>
</dbReference>
<organism evidence="1 2">
    <name type="scientific">Gimesia maris</name>
    <dbReference type="NCBI Taxonomy" id="122"/>
    <lineage>
        <taxon>Bacteria</taxon>
        <taxon>Pseudomonadati</taxon>
        <taxon>Planctomycetota</taxon>
        <taxon>Planctomycetia</taxon>
        <taxon>Planctomycetales</taxon>
        <taxon>Planctomycetaceae</taxon>
        <taxon>Gimesia</taxon>
    </lineage>
</organism>
<protein>
    <submittedName>
        <fullName evidence="1">Uncharacterized protein</fullName>
    </submittedName>
</protein>
<comment type="caution">
    <text evidence="1">The sequence shown here is derived from an EMBL/GenBank/DDBJ whole genome shotgun (WGS) entry which is preliminary data.</text>
</comment>
<gene>
    <name evidence="1" type="ORF">DIT97_27060</name>
</gene>
<name>A0A3D3RCE9_9PLAN</name>
<proteinExistence type="predicted"/>
<dbReference type="AlphaFoldDB" id="A0A3D3RCE9"/>
<reference evidence="1 2" key="1">
    <citation type="journal article" date="2018" name="Nat. Biotechnol.">
        <title>A standardized bacterial taxonomy based on genome phylogeny substantially revises the tree of life.</title>
        <authorList>
            <person name="Parks D.H."/>
            <person name="Chuvochina M."/>
            <person name="Waite D.W."/>
            <person name="Rinke C."/>
            <person name="Skarshewski A."/>
            <person name="Chaumeil P.A."/>
            <person name="Hugenholtz P."/>
        </authorList>
    </citation>
    <scope>NUCLEOTIDE SEQUENCE [LARGE SCALE GENOMIC DNA]</scope>
    <source>
        <strain evidence="1">UBA9375</strain>
    </source>
</reference>
<dbReference type="EMBL" id="DQAY01000162">
    <property type="protein sequence ID" value="HCO26493.1"/>
    <property type="molecule type" value="Genomic_DNA"/>
</dbReference>
<sequence length="60" mass="6802">MINFLKLLQHALRKPMLIAQISPLFSDSLLPDSIANQSGEVVSNSFLRHKNCGHYLRLPQ</sequence>
<evidence type="ECO:0000313" key="1">
    <source>
        <dbReference type="EMBL" id="HCO26493.1"/>
    </source>
</evidence>
<evidence type="ECO:0000313" key="2">
    <source>
        <dbReference type="Proteomes" id="UP000263642"/>
    </source>
</evidence>